<evidence type="ECO:0000313" key="3">
    <source>
        <dbReference type="Proteomes" id="UP000199150"/>
    </source>
</evidence>
<name>A0A1G4STE5_9CAUL</name>
<dbReference type="STRING" id="260084.SAMN02927928_2936"/>
<protein>
    <submittedName>
        <fullName evidence="2">Uncharacterized protein</fullName>
    </submittedName>
</protein>
<feature type="transmembrane region" description="Helical" evidence="1">
    <location>
        <begin position="93"/>
        <end position="113"/>
    </location>
</feature>
<dbReference type="EMBL" id="FMTS01000005">
    <property type="protein sequence ID" value="SCW72440.1"/>
    <property type="molecule type" value="Genomic_DNA"/>
</dbReference>
<feature type="transmembrane region" description="Helical" evidence="1">
    <location>
        <begin position="53"/>
        <end position="73"/>
    </location>
</feature>
<proteinExistence type="predicted"/>
<keyword evidence="1" id="KW-0812">Transmembrane</keyword>
<dbReference type="AlphaFoldDB" id="A0A1G4STE5"/>
<keyword evidence="3" id="KW-1185">Reference proteome</keyword>
<dbReference type="Proteomes" id="UP000199150">
    <property type="component" value="Unassembled WGS sequence"/>
</dbReference>
<reference evidence="3" key="1">
    <citation type="submission" date="2016-10" db="EMBL/GenBank/DDBJ databases">
        <authorList>
            <person name="Varghese N."/>
            <person name="Submissions S."/>
        </authorList>
    </citation>
    <scope>NUCLEOTIDE SEQUENCE [LARGE SCALE GENOMIC DNA]</scope>
    <source>
        <strain evidence="3">CGMCC 1.3431</strain>
    </source>
</reference>
<keyword evidence="1" id="KW-1133">Transmembrane helix</keyword>
<feature type="transmembrane region" description="Helical" evidence="1">
    <location>
        <begin position="151"/>
        <end position="168"/>
    </location>
</feature>
<feature type="transmembrane region" description="Helical" evidence="1">
    <location>
        <begin position="26"/>
        <end position="47"/>
    </location>
</feature>
<evidence type="ECO:0000313" key="2">
    <source>
        <dbReference type="EMBL" id="SCW72440.1"/>
    </source>
</evidence>
<feature type="transmembrane region" description="Helical" evidence="1">
    <location>
        <begin position="174"/>
        <end position="193"/>
    </location>
</feature>
<dbReference type="RefSeq" id="WP_245679029.1">
    <property type="nucleotide sequence ID" value="NZ_CBCRYE010000003.1"/>
</dbReference>
<accession>A0A1G4STE5</accession>
<evidence type="ECO:0000256" key="1">
    <source>
        <dbReference type="SAM" id="Phobius"/>
    </source>
</evidence>
<feature type="transmembrane region" description="Helical" evidence="1">
    <location>
        <begin position="119"/>
        <end position="139"/>
    </location>
</feature>
<organism evidence="2 3">
    <name type="scientific">Asticcacaulis taihuensis</name>
    <dbReference type="NCBI Taxonomy" id="260084"/>
    <lineage>
        <taxon>Bacteria</taxon>
        <taxon>Pseudomonadati</taxon>
        <taxon>Pseudomonadota</taxon>
        <taxon>Alphaproteobacteria</taxon>
        <taxon>Caulobacterales</taxon>
        <taxon>Caulobacteraceae</taxon>
        <taxon>Asticcacaulis</taxon>
    </lineage>
</organism>
<keyword evidence="1" id="KW-0472">Membrane</keyword>
<sequence>MSTLSLTNETSFDASQPAVMEGGMTFWAGLSFGTASFVQYLILSGHITLPHPALMGVLWMAAAIAFVLFGIVFKVGSDRLMLQQPAVRRFRAVWGTLILGAAVVIAALMIMMVKFGAAANASFIISPIALSVYGVGWRVAGVMTGKSWPKWLSLGAFGTAIGLALLAGRPEQSLAYAAALFVFAILPGLSLLLRPVN</sequence>
<gene>
    <name evidence="2" type="ORF">SAMN02927928_2936</name>
</gene>